<gene>
    <name evidence="8" type="ORF">PG997_007617</name>
</gene>
<dbReference type="InterPro" id="IPR001179">
    <property type="entry name" value="PPIase_FKBP_dom"/>
</dbReference>
<evidence type="ECO:0000256" key="3">
    <source>
        <dbReference type="ARBA" id="ARBA00023110"/>
    </source>
</evidence>
<dbReference type="InterPro" id="IPR050689">
    <property type="entry name" value="FKBP-type_PPIase"/>
</dbReference>
<dbReference type="Gene3D" id="3.10.50.40">
    <property type="match status" value="1"/>
</dbReference>
<dbReference type="Pfam" id="PF00254">
    <property type="entry name" value="FKBP_C"/>
    <property type="match status" value="1"/>
</dbReference>
<feature type="domain" description="PPIase FKBP-type" evidence="7">
    <location>
        <begin position="19"/>
        <end position="144"/>
    </location>
</feature>
<dbReference type="Proteomes" id="UP001433268">
    <property type="component" value="Unassembled WGS sequence"/>
</dbReference>
<dbReference type="PANTHER" id="PTHR10516:SF443">
    <property type="entry name" value="FK506-BINDING PROTEIN 59-RELATED"/>
    <property type="match status" value="1"/>
</dbReference>
<dbReference type="EC" id="5.2.1.8" evidence="2 6"/>
<evidence type="ECO:0000313" key="9">
    <source>
        <dbReference type="Proteomes" id="UP001433268"/>
    </source>
</evidence>
<protein>
    <recommendedName>
        <fullName evidence="2 6">peptidylprolyl isomerase</fullName>
        <ecNumber evidence="2 6">5.2.1.8</ecNumber>
    </recommendedName>
</protein>
<dbReference type="PROSITE" id="PS50059">
    <property type="entry name" value="FKBP_PPIASE"/>
    <property type="match status" value="1"/>
</dbReference>
<sequence length="144" mass="15421">MGVTKTTIKEGSGAIPQVGQSVTIEYTGWLKDTSKPDSKGNKYALPLLPSTRLLFTVLAMTMTFDSSVGRGDFETTIGVGQVIKGSSANRSPFIGWDEGVTQMKVGEKATLTISSDFAYGSRGFPGHIPPNSDLIFDVELKKVN</sequence>
<keyword evidence="9" id="KW-1185">Reference proteome</keyword>
<dbReference type="InterPro" id="IPR046357">
    <property type="entry name" value="PPIase_dom_sf"/>
</dbReference>
<evidence type="ECO:0000256" key="1">
    <source>
        <dbReference type="ARBA" id="ARBA00000971"/>
    </source>
</evidence>
<name>A0ABR1W8I8_9PEZI</name>
<evidence type="ECO:0000256" key="6">
    <source>
        <dbReference type="PROSITE-ProRule" id="PRU00277"/>
    </source>
</evidence>
<dbReference type="EMBL" id="JAQQWN010000006">
    <property type="protein sequence ID" value="KAK8079799.1"/>
    <property type="molecule type" value="Genomic_DNA"/>
</dbReference>
<keyword evidence="3 6" id="KW-0697">Rotamase</keyword>
<dbReference type="PANTHER" id="PTHR10516">
    <property type="entry name" value="PEPTIDYL-PROLYL CIS-TRANS ISOMERASE"/>
    <property type="match status" value="1"/>
</dbReference>
<evidence type="ECO:0000256" key="5">
    <source>
        <dbReference type="ARBA" id="ARBA00038106"/>
    </source>
</evidence>
<accession>A0ABR1W8I8</accession>
<comment type="catalytic activity">
    <reaction evidence="1 6">
        <text>[protein]-peptidylproline (omega=180) = [protein]-peptidylproline (omega=0)</text>
        <dbReference type="Rhea" id="RHEA:16237"/>
        <dbReference type="Rhea" id="RHEA-COMP:10747"/>
        <dbReference type="Rhea" id="RHEA-COMP:10748"/>
        <dbReference type="ChEBI" id="CHEBI:83833"/>
        <dbReference type="ChEBI" id="CHEBI:83834"/>
        <dbReference type="EC" id="5.2.1.8"/>
    </reaction>
</comment>
<proteinExistence type="inferred from homology"/>
<reference evidence="8 9" key="1">
    <citation type="submission" date="2023-01" db="EMBL/GenBank/DDBJ databases">
        <title>Analysis of 21 Apiospora genomes using comparative genomics revels a genus with tremendous synthesis potential of carbohydrate active enzymes and secondary metabolites.</title>
        <authorList>
            <person name="Sorensen T."/>
        </authorList>
    </citation>
    <scope>NUCLEOTIDE SEQUENCE [LARGE SCALE GENOMIC DNA]</scope>
    <source>
        <strain evidence="8 9">CBS 114990</strain>
    </source>
</reference>
<comment type="caution">
    <text evidence="8">The sequence shown here is derived from an EMBL/GenBank/DDBJ whole genome shotgun (WGS) entry which is preliminary data.</text>
</comment>
<evidence type="ECO:0000313" key="8">
    <source>
        <dbReference type="EMBL" id="KAK8079799.1"/>
    </source>
</evidence>
<organism evidence="8 9">
    <name type="scientific">Apiospora hydei</name>
    <dbReference type="NCBI Taxonomy" id="1337664"/>
    <lineage>
        <taxon>Eukaryota</taxon>
        <taxon>Fungi</taxon>
        <taxon>Dikarya</taxon>
        <taxon>Ascomycota</taxon>
        <taxon>Pezizomycotina</taxon>
        <taxon>Sordariomycetes</taxon>
        <taxon>Xylariomycetidae</taxon>
        <taxon>Amphisphaeriales</taxon>
        <taxon>Apiosporaceae</taxon>
        <taxon>Apiospora</taxon>
    </lineage>
</organism>
<dbReference type="SUPFAM" id="SSF54534">
    <property type="entry name" value="FKBP-like"/>
    <property type="match status" value="1"/>
</dbReference>
<comment type="similarity">
    <text evidence="5">Belongs to the FKBP-type PPIase family. FKBP1 subfamily.</text>
</comment>
<dbReference type="GeneID" id="92044992"/>
<evidence type="ECO:0000256" key="2">
    <source>
        <dbReference type="ARBA" id="ARBA00013194"/>
    </source>
</evidence>
<evidence type="ECO:0000256" key="4">
    <source>
        <dbReference type="ARBA" id="ARBA00023235"/>
    </source>
</evidence>
<evidence type="ECO:0000259" key="7">
    <source>
        <dbReference type="PROSITE" id="PS50059"/>
    </source>
</evidence>
<keyword evidence="4 6" id="KW-0413">Isomerase</keyword>
<dbReference type="RefSeq" id="XP_066667274.1">
    <property type="nucleotide sequence ID" value="XM_066811932.1"/>
</dbReference>